<evidence type="ECO:0000256" key="1">
    <source>
        <dbReference type="ARBA" id="ARBA00004651"/>
    </source>
</evidence>
<dbReference type="InterPro" id="IPR051050">
    <property type="entry name" value="Lipid_II_flippase_MurJ/MviN"/>
</dbReference>
<feature type="transmembrane region" description="Helical" evidence="10">
    <location>
        <begin position="274"/>
        <end position="292"/>
    </location>
</feature>
<sequence length="514" mass="56381">MSLGRHISVIGFHTTLGRFLGYLRDTLVVGALGATAITDALFIATKIASLFRRLFVEGAFNASFIPIFGSLKEKDGVQKATYFAEQSMVWMVLFVGAMTLYVMGFTESFVGLIATGFKDDPEKLQWTVEFTRIVFPFILLICLTAVLGSVLNAMHNFVQTAASQTVGNSAIILLFLALQDVAETKAHAAAWAILGSAFVQFIWLYVVAVRMGIVIVPRWPQLTTPVKEFMKRLLPGIFGTGMVQINVMISIFFGSYLGDGGVSYLQITERVNQFPLSIIGVSLGTVLIPMLTTQLQQHSMDKALETQNKAIELSLALSLPICVIVTMFSAPIISTLFMHGKFTEANVLAAAPCLVAFISGLPAYVLLKVFSSTFFALKDTLRPSIVGGIAMIINAVLCYLIVNDLIWQELPNHVGIAIALSISGWVNTLVLAGWSYAKGYFKLNALFIQTVIRITVIAGLLVAVSYVIYPWIYGLAFDTNVVYRWISLCLIAIIAASSYFITDIYYKKLLGTKR</sequence>
<feature type="transmembrane region" description="Helical" evidence="10">
    <location>
        <begin position="233"/>
        <end position="254"/>
    </location>
</feature>
<evidence type="ECO:0000256" key="10">
    <source>
        <dbReference type="HAMAP-Rule" id="MF_02078"/>
    </source>
</evidence>
<evidence type="ECO:0000313" key="13">
    <source>
        <dbReference type="Proteomes" id="UP000594001"/>
    </source>
</evidence>
<gene>
    <name evidence="12" type="primary">murJ_1</name>
    <name evidence="10" type="synonym">murJ</name>
    <name evidence="12" type="ORF">CPBP_00312</name>
</gene>
<feature type="transmembrane region" description="Helical" evidence="10">
    <location>
        <begin position="481"/>
        <end position="506"/>
    </location>
</feature>
<dbReference type="GO" id="GO:0034204">
    <property type="term" value="P:lipid translocation"/>
    <property type="evidence" value="ECO:0007669"/>
    <property type="project" value="TreeGrafter"/>
</dbReference>
<dbReference type="PRINTS" id="PR01806">
    <property type="entry name" value="VIRFACTRMVIN"/>
</dbReference>
<feature type="transmembrane region" description="Helical" evidence="10">
    <location>
        <begin position="133"/>
        <end position="153"/>
    </location>
</feature>
<feature type="transmembrane region" description="Helical" evidence="10">
    <location>
        <begin position="188"/>
        <end position="213"/>
    </location>
</feature>
<evidence type="ECO:0000256" key="11">
    <source>
        <dbReference type="PIRNR" id="PIRNR002869"/>
    </source>
</evidence>
<accession>A0A7L9RSH2</accession>
<evidence type="ECO:0000256" key="2">
    <source>
        <dbReference type="ARBA" id="ARBA00022475"/>
    </source>
</evidence>
<feature type="transmembrane region" description="Helical" evidence="10">
    <location>
        <begin position="313"/>
        <end position="337"/>
    </location>
</feature>
<evidence type="ECO:0000256" key="9">
    <source>
        <dbReference type="ARBA" id="ARBA00061532"/>
    </source>
</evidence>
<evidence type="ECO:0000256" key="7">
    <source>
        <dbReference type="ARBA" id="ARBA00023136"/>
    </source>
</evidence>
<feature type="transmembrane region" description="Helical" evidence="10">
    <location>
        <begin position="165"/>
        <end position="182"/>
    </location>
</feature>
<dbReference type="GO" id="GO:0071555">
    <property type="term" value="P:cell wall organization"/>
    <property type="evidence" value="ECO:0007669"/>
    <property type="project" value="UniProtKB-UniRule"/>
</dbReference>
<dbReference type="GO" id="GO:0005886">
    <property type="term" value="C:plasma membrane"/>
    <property type="evidence" value="ECO:0007669"/>
    <property type="project" value="UniProtKB-SubCell"/>
</dbReference>
<dbReference type="PANTHER" id="PTHR47019:SF1">
    <property type="entry name" value="LIPID II FLIPPASE MURJ"/>
    <property type="match status" value="1"/>
</dbReference>
<keyword evidence="10 11" id="KW-0961">Cell wall biogenesis/degradation</keyword>
<comment type="pathway">
    <text evidence="10">Cell wall biogenesis; peptidoglycan biosynthesis.</text>
</comment>
<comment type="similarity">
    <text evidence="9 10 11">Belongs to the MurJ/MviN family.</text>
</comment>
<dbReference type="PIRSF" id="PIRSF002869">
    <property type="entry name" value="MviN"/>
    <property type="match status" value="1"/>
</dbReference>
<dbReference type="GO" id="GO:0009252">
    <property type="term" value="P:peptidoglycan biosynthetic process"/>
    <property type="evidence" value="ECO:0007669"/>
    <property type="project" value="UniProtKB-UniRule"/>
</dbReference>
<evidence type="ECO:0000256" key="3">
    <source>
        <dbReference type="ARBA" id="ARBA00022692"/>
    </source>
</evidence>
<keyword evidence="13" id="KW-1185">Reference proteome</keyword>
<keyword evidence="3 10" id="KW-0812">Transmembrane</keyword>
<feature type="transmembrane region" description="Helical" evidence="10">
    <location>
        <begin position="349"/>
        <end position="371"/>
    </location>
</feature>
<dbReference type="CDD" id="cd13123">
    <property type="entry name" value="MATE_MurJ_like"/>
    <property type="match status" value="1"/>
</dbReference>
<feature type="transmembrane region" description="Helical" evidence="10">
    <location>
        <begin position="414"/>
        <end position="434"/>
    </location>
</feature>
<keyword evidence="4 10" id="KW-0133">Cell shape</keyword>
<feature type="transmembrane region" description="Helical" evidence="10">
    <location>
        <begin position="383"/>
        <end position="402"/>
    </location>
</feature>
<reference evidence="12 13" key="1">
    <citation type="submission" date="2020-06" db="EMBL/GenBank/DDBJ databases">
        <title>The endosymbiont of the kinetoplastid Bodo saltans is a Paracaedibacter-like alpha-proteobacterium possessing a putative toxin-antitoxin system.</title>
        <authorList>
            <person name="Midha S."/>
            <person name="Rigden D.J."/>
            <person name="Siozios S."/>
            <person name="Hurst G.D.D."/>
            <person name="Jackson A.P."/>
        </authorList>
    </citation>
    <scope>NUCLEOTIDE SEQUENCE [LARGE SCALE GENOMIC DNA]</scope>
    <source>
        <strain evidence="12">Lake Konstanz</strain>
    </source>
</reference>
<dbReference type="GO" id="GO:0008360">
    <property type="term" value="P:regulation of cell shape"/>
    <property type="evidence" value="ECO:0007669"/>
    <property type="project" value="UniProtKB-UniRule"/>
</dbReference>
<keyword evidence="7 10" id="KW-0472">Membrane</keyword>
<evidence type="ECO:0000256" key="6">
    <source>
        <dbReference type="ARBA" id="ARBA00022989"/>
    </source>
</evidence>
<dbReference type="Pfam" id="PF03023">
    <property type="entry name" value="MurJ"/>
    <property type="match status" value="1"/>
</dbReference>
<comment type="subcellular location">
    <subcellularLocation>
        <location evidence="10">Cell inner membrane</location>
        <topology evidence="10">Multi-pass membrane protein</topology>
    </subcellularLocation>
    <subcellularLocation>
        <location evidence="1">Cell membrane</location>
        <topology evidence="1">Multi-pass membrane protein</topology>
    </subcellularLocation>
</comment>
<keyword evidence="6 10" id="KW-1133">Transmembrane helix</keyword>
<feature type="transmembrane region" description="Helical" evidence="10">
    <location>
        <begin position="446"/>
        <end position="469"/>
    </location>
</feature>
<keyword evidence="10" id="KW-0997">Cell inner membrane</keyword>
<dbReference type="AlphaFoldDB" id="A0A7L9RSH2"/>
<dbReference type="KEGG" id="pbal:CPBP_00312"/>
<name>A0A7L9RSH2_9PROT</name>
<evidence type="ECO:0000256" key="8">
    <source>
        <dbReference type="ARBA" id="ARBA00060041"/>
    </source>
</evidence>
<keyword evidence="5 10" id="KW-0573">Peptidoglycan synthesis</keyword>
<evidence type="ECO:0000256" key="5">
    <source>
        <dbReference type="ARBA" id="ARBA00022984"/>
    </source>
</evidence>
<evidence type="ECO:0000313" key="12">
    <source>
        <dbReference type="EMBL" id="QOL19550.1"/>
    </source>
</evidence>
<evidence type="ECO:0000256" key="4">
    <source>
        <dbReference type="ARBA" id="ARBA00022960"/>
    </source>
</evidence>
<dbReference type="InterPro" id="IPR004268">
    <property type="entry name" value="MurJ"/>
</dbReference>
<dbReference type="EMBL" id="CP054719">
    <property type="protein sequence ID" value="QOL19550.1"/>
    <property type="molecule type" value="Genomic_DNA"/>
</dbReference>
<dbReference type="PANTHER" id="PTHR47019">
    <property type="entry name" value="LIPID II FLIPPASE MURJ"/>
    <property type="match status" value="1"/>
</dbReference>
<dbReference type="HAMAP" id="MF_02078">
    <property type="entry name" value="MurJ_MviN"/>
    <property type="match status" value="1"/>
</dbReference>
<keyword evidence="10 11" id="KW-0813">Transport</keyword>
<dbReference type="RefSeq" id="WP_350332301.1">
    <property type="nucleotide sequence ID" value="NZ_CP054719.1"/>
</dbReference>
<comment type="function">
    <text evidence="8 10 11">Involved in peptidoglycan biosynthesis. Transports lipid-linked peptidoglycan precursors from the inner to the outer leaflet of the cytoplasmic membrane.</text>
</comment>
<dbReference type="Proteomes" id="UP000594001">
    <property type="component" value="Chromosome"/>
</dbReference>
<dbReference type="UniPathway" id="UPA00219"/>
<feature type="transmembrane region" description="Helical" evidence="10">
    <location>
        <begin position="26"/>
        <end position="44"/>
    </location>
</feature>
<keyword evidence="2 10" id="KW-1003">Cell membrane</keyword>
<protein>
    <recommendedName>
        <fullName evidence="10">Probable lipid II flippase MurJ</fullName>
    </recommendedName>
</protein>
<dbReference type="GO" id="GO:0015648">
    <property type="term" value="F:lipid-linked peptidoglycan transporter activity"/>
    <property type="evidence" value="ECO:0007669"/>
    <property type="project" value="UniProtKB-UniRule"/>
</dbReference>
<feature type="transmembrane region" description="Helical" evidence="10">
    <location>
        <begin position="88"/>
        <end position="113"/>
    </location>
</feature>
<organism evidence="12 13">
    <name type="scientific">Candidatus Bodocaedibacter vickermanii</name>
    <dbReference type="NCBI Taxonomy" id="2741701"/>
    <lineage>
        <taxon>Bacteria</taxon>
        <taxon>Pseudomonadati</taxon>
        <taxon>Pseudomonadota</taxon>
        <taxon>Alphaproteobacteria</taxon>
        <taxon>Holosporales</taxon>
        <taxon>Candidatus Paracaedibacteraceae</taxon>
        <taxon>Candidatus Bodocaedibacter</taxon>
    </lineage>
</organism>
<proteinExistence type="inferred from homology"/>
<dbReference type="NCBIfam" id="TIGR01695">
    <property type="entry name" value="murJ_mviN"/>
    <property type="match status" value="1"/>
</dbReference>